<dbReference type="InterPro" id="IPR008139">
    <property type="entry name" value="SaposinB_dom"/>
</dbReference>
<dbReference type="Gene3D" id="1.10.225.10">
    <property type="entry name" value="Saposin-like"/>
    <property type="match status" value="2"/>
</dbReference>
<feature type="signal peptide" evidence="2">
    <location>
        <begin position="1"/>
        <end position="22"/>
    </location>
</feature>
<gene>
    <name evidence="4" type="ORF">HPP92_001774</name>
</gene>
<proteinExistence type="predicted"/>
<sequence>MKRIGLLRCILILLFTLAKSEGSRKAEEQLSNRRLYEEIERISQEACHFLPPDLKDMCLETSETYAHAPLLLKELVDEETLCNQTGLCIMKLEKKIPMERTDQGSCAACRRSVKDLFYQLKQSKIRIRVMDALLEQCEEAGIREDQCKGTVYKYAPHVLDKLERLKASDICRVIDMCGEGVAI</sequence>
<dbReference type="InterPro" id="IPR011001">
    <property type="entry name" value="Saposin-like"/>
</dbReference>
<dbReference type="PANTHER" id="PTHR11480">
    <property type="entry name" value="SAPOSIN-RELATED"/>
    <property type="match status" value="1"/>
</dbReference>
<name>A0A835RUL9_VANPL</name>
<organism evidence="4 5">
    <name type="scientific">Vanilla planifolia</name>
    <name type="common">Vanilla</name>
    <dbReference type="NCBI Taxonomy" id="51239"/>
    <lineage>
        <taxon>Eukaryota</taxon>
        <taxon>Viridiplantae</taxon>
        <taxon>Streptophyta</taxon>
        <taxon>Embryophyta</taxon>
        <taxon>Tracheophyta</taxon>
        <taxon>Spermatophyta</taxon>
        <taxon>Magnoliopsida</taxon>
        <taxon>Liliopsida</taxon>
        <taxon>Asparagales</taxon>
        <taxon>Orchidaceae</taxon>
        <taxon>Vanilloideae</taxon>
        <taxon>Vanilleae</taxon>
        <taxon>Vanilla</taxon>
    </lineage>
</organism>
<dbReference type="Proteomes" id="UP000636800">
    <property type="component" value="Chromosome 1"/>
</dbReference>
<dbReference type="InterPro" id="IPR051428">
    <property type="entry name" value="Sphingo_Act-Surfact_Prot"/>
</dbReference>
<dbReference type="SUPFAM" id="SSF47862">
    <property type="entry name" value="Saposin"/>
    <property type="match status" value="2"/>
</dbReference>
<protein>
    <recommendedName>
        <fullName evidence="3">Saposin B-type domain-containing protein</fullName>
    </recommendedName>
</protein>
<keyword evidence="1" id="KW-1015">Disulfide bond</keyword>
<feature type="domain" description="Saposin B-type" evidence="3">
    <location>
        <begin position="102"/>
        <end position="181"/>
    </location>
</feature>
<comment type="caution">
    <text evidence="4">The sequence shown here is derived from an EMBL/GenBank/DDBJ whole genome shotgun (WGS) entry which is preliminary data.</text>
</comment>
<dbReference type="AlphaFoldDB" id="A0A835RUL9"/>
<feature type="chain" id="PRO_5032381709" description="Saposin B-type domain-containing protein" evidence="2">
    <location>
        <begin position="23"/>
        <end position="183"/>
    </location>
</feature>
<reference evidence="4 5" key="1">
    <citation type="journal article" date="2020" name="Nat. Food">
        <title>A phased Vanilla planifolia genome enables genetic improvement of flavour and production.</title>
        <authorList>
            <person name="Hasing T."/>
            <person name="Tang H."/>
            <person name="Brym M."/>
            <person name="Khazi F."/>
            <person name="Huang T."/>
            <person name="Chambers A.H."/>
        </authorList>
    </citation>
    <scope>NUCLEOTIDE SEQUENCE [LARGE SCALE GENOMIC DNA]</scope>
    <source>
        <tissue evidence="4">Leaf</tissue>
    </source>
</reference>
<evidence type="ECO:0000256" key="2">
    <source>
        <dbReference type="SAM" id="SignalP"/>
    </source>
</evidence>
<evidence type="ECO:0000259" key="3">
    <source>
        <dbReference type="PROSITE" id="PS50015"/>
    </source>
</evidence>
<dbReference type="SMART" id="SM00741">
    <property type="entry name" value="SapB"/>
    <property type="match status" value="1"/>
</dbReference>
<keyword evidence="2" id="KW-0732">Signal</keyword>
<dbReference type="EMBL" id="JADCNL010000001">
    <property type="protein sequence ID" value="KAG0497083.1"/>
    <property type="molecule type" value="Genomic_DNA"/>
</dbReference>
<dbReference type="PANTHER" id="PTHR11480:SF87">
    <property type="entry name" value="PROSAPOSIN-LIKE"/>
    <property type="match status" value="1"/>
</dbReference>
<dbReference type="OrthoDB" id="1743261at2759"/>
<evidence type="ECO:0000256" key="1">
    <source>
        <dbReference type="ARBA" id="ARBA00023157"/>
    </source>
</evidence>
<evidence type="ECO:0000313" key="4">
    <source>
        <dbReference type="EMBL" id="KAG0497083.1"/>
    </source>
</evidence>
<evidence type="ECO:0000313" key="5">
    <source>
        <dbReference type="Proteomes" id="UP000636800"/>
    </source>
</evidence>
<keyword evidence="5" id="KW-1185">Reference proteome</keyword>
<accession>A0A835RUL9</accession>
<dbReference type="PROSITE" id="PS50015">
    <property type="entry name" value="SAP_B"/>
    <property type="match status" value="1"/>
</dbReference>